<organism evidence="2 3">
    <name type="scientific">Streptomyces katrae</name>
    <dbReference type="NCBI Taxonomy" id="68223"/>
    <lineage>
        <taxon>Bacteria</taxon>
        <taxon>Bacillati</taxon>
        <taxon>Actinomycetota</taxon>
        <taxon>Actinomycetes</taxon>
        <taxon>Kitasatosporales</taxon>
        <taxon>Streptomycetaceae</taxon>
        <taxon>Streptomyces</taxon>
    </lineage>
</organism>
<proteinExistence type="predicted"/>
<comment type="caution">
    <text evidence="2">The sequence shown here is derived from an EMBL/GenBank/DDBJ whole genome shotgun (WGS) entry which is preliminary data.</text>
</comment>
<dbReference type="RefSeq" id="WP_285344525.1">
    <property type="nucleotide sequence ID" value="NZ_JASITI010000030.1"/>
</dbReference>
<gene>
    <name evidence="2" type="ORF">QEZ40_003594</name>
</gene>
<protein>
    <submittedName>
        <fullName evidence="2">Uncharacterized protein</fullName>
    </submittedName>
</protein>
<sequence>MLPWSGPDGKPCFLSTDDPDSYLSRLADNTEEIQLGLATELLAHAGELLADPEADPEELHLLATDLTSALHATIRVANSRGHRLPRPTLGTRTGPPAPLHPPALH</sequence>
<feature type="region of interest" description="Disordered" evidence="1">
    <location>
        <begin position="77"/>
        <end position="105"/>
    </location>
</feature>
<evidence type="ECO:0000313" key="3">
    <source>
        <dbReference type="Proteomes" id="UP001223390"/>
    </source>
</evidence>
<reference evidence="2 3" key="1">
    <citation type="submission" date="2023-05" db="EMBL/GenBank/DDBJ databases">
        <title>Sequencing and Assembly of Streptomyces sp. NP73.</title>
        <authorList>
            <person name="Konwar A.N."/>
            <person name="Saikia K."/>
            <person name="Thakur D."/>
        </authorList>
    </citation>
    <scope>NUCLEOTIDE SEQUENCE [LARGE SCALE GENOMIC DNA]</scope>
    <source>
        <strain evidence="2 3">NP73</strain>
    </source>
</reference>
<accession>A0ABT7GXQ2</accession>
<dbReference type="Proteomes" id="UP001223390">
    <property type="component" value="Unassembled WGS sequence"/>
</dbReference>
<evidence type="ECO:0000256" key="1">
    <source>
        <dbReference type="SAM" id="MobiDB-lite"/>
    </source>
</evidence>
<feature type="compositionally biased region" description="Pro residues" evidence="1">
    <location>
        <begin position="95"/>
        <end position="105"/>
    </location>
</feature>
<evidence type="ECO:0000313" key="2">
    <source>
        <dbReference type="EMBL" id="MDK9498413.1"/>
    </source>
</evidence>
<dbReference type="EMBL" id="JASITI010000030">
    <property type="protein sequence ID" value="MDK9498413.1"/>
    <property type="molecule type" value="Genomic_DNA"/>
</dbReference>
<keyword evidence="3" id="KW-1185">Reference proteome</keyword>
<name>A0ABT7GXQ2_9ACTN</name>